<evidence type="ECO:0000313" key="1">
    <source>
        <dbReference type="EMBL" id="QYS99905.1"/>
    </source>
</evidence>
<proteinExistence type="predicted"/>
<dbReference type="Proteomes" id="UP000826661">
    <property type="component" value="Chromosome III"/>
</dbReference>
<dbReference type="EMBL" id="CP075866">
    <property type="protein sequence ID" value="QYS99905.1"/>
    <property type="molecule type" value="Genomic_DNA"/>
</dbReference>
<sequence length="107" mass="11804">MNTSQPRRLIPSKGRSDHLTYMRDACPVPSCESTRSRCPVSLFGQVVSLWIHIPPGIRQVEGQKKSPADEPITRAATDDACLALPFLAAWMKWKAPHLCLSAAYPSS</sequence>
<evidence type="ECO:0000313" key="2">
    <source>
        <dbReference type="Proteomes" id="UP000826661"/>
    </source>
</evidence>
<protein>
    <submittedName>
        <fullName evidence="1">Uncharacterized protein</fullName>
    </submittedName>
</protein>
<name>A0A8G0LHN6_9HYPO</name>
<keyword evidence="2" id="KW-1185">Reference proteome</keyword>
<organism evidence="1 2">
    <name type="scientific">Trichoderma simmonsii</name>
    <dbReference type="NCBI Taxonomy" id="1491479"/>
    <lineage>
        <taxon>Eukaryota</taxon>
        <taxon>Fungi</taxon>
        <taxon>Dikarya</taxon>
        <taxon>Ascomycota</taxon>
        <taxon>Pezizomycotina</taxon>
        <taxon>Sordariomycetes</taxon>
        <taxon>Hypocreomycetidae</taxon>
        <taxon>Hypocreales</taxon>
        <taxon>Hypocreaceae</taxon>
        <taxon>Trichoderma</taxon>
    </lineage>
</organism>
<accession>A0A8G0LHN6</accession>
<gene>
    <name evidence="1" type="ORF">H0G86_007025</name>
</gene>
<reference evidence="1 2" key="1">
    <citation type="journal article" date="2021" name="BMC Genomics">
        <title>Telomere-to-telomere genome assembly of asparaginase-producing Trichoderma simmonsii.</title>
        <authorList>
            <person name="Chung D."/>
            <person name="Kwon Y.M."/>
            <person name="Yang Y."/>
        </authorList>
    </citation>
    <scope>NUCLEOTIDE SEQUENCE [LARGE SCALE GENOMIC DNA]</scope>
    <source>
        <strain evidence="1 2">GH-Sj1</strain>
    </source>
</reference>
<dbReference type="AlphaFoldDB" id="A0A8G0LHN6"/>